<comment type="domain">
    <text evidence="6">The Q motif is unique to and characteristic of the DEAD box family of RNA helicases and controls ATP binding and hydrolysis.</text>
</comment>
<evidence type="ECO:0000256" key="5">
    <source>
        <dbReference type="PROSITE-ProRule" id="PRU00552"/>
    </source>
</evidence>
<dbReference type="EC" id="3.6.4.13" evidence="6"/>
<dbReference type="PANTHER" id="PTHR24031">
    <property type="entry name" value="RNA HELICASE"/>
    <property type="match status" value="1"/>
</dbReference>
<dbReference type="SUPFAM" id="SSF52540">
    <property type="entry name" value="P-loop containing nucleoside triphosphate hydrolases"/>
    <property type="match status" value="1"/>
</dbReference>
<dbReference type="Proteomes" id="UP000095287">
    <property type="component" value="Unplaced"/>
</dbReference>
<keyword evidence="9" id="KW-1185">Reference proteome</keyword>
<dbReference type="Pfam" id="PF00270">
    <property type="entry name" value="DEAD"/>
    <property type="match status" value="1"/>
</dbReference>
<proteinExistence type="inferred from homology"/>
<feature type="domain" description="DEAD-box RNA helicase Q" evidence="8">
    <location>
        <begin position="55"/>
        <end position="83"/>
    </location>
</feature>
<protein>
    <recommendedName>
        <fullName evidence="6">ATP-dependent RNA helicase</fullName>
        <ecNumber evidence="6">3.6.4.13</ecNumber>
    </recommendedName>
</protein>
<dbReference type="InterPro" id="IPR027417">
    <property type="entry name" value="P-loop_NTPase"/>
</dbReference>
<keyword evidence="2 6" id="KW-0378">Hydrolase</keyword>
<keyword evidence="6" id="KW-0694">RNA-binding</keyword>
<dbReference type="WBParaSite" id="L893_g7165.t1">
    <property type="protein sequence ID" value="L893_g7165.t1"/>
    <property type="gene ID" value="L893_g7165"/>
</dbReference>
<evidence type="ECO:0000256" key="6">
    <source>
        <dbReference type="RuleBase" id="RU365068"/>
    </source>
</evidence>
<keyword evidence="3 6" id="KW-0347">Helicase</keyword>
<dbReference type="InterPro" id="IPR014001">
    <property type="entry name" value="Helicase_ATP-bd"/>
</dbReference>
<comment type="similarity">
    <text evidence="6">Belongs to the DEAD box helicase family.</text>
</comment>
<evidence type="ECO:0000313" key="9">
    <source>
        <dbReference type="Proteomes" id="UP000095287"/>
    </source>
</evidence>
<dbReference type="GO" id="GO:0016787">
    <property type="term" value="F:hydrolase activity"/>
    <property type="evidence" value="ECO:0007669"/>
    <property type="project" value="UniProtKB-KW"/>
</dbReference>
<dbReference type="PROSITE" id="PS51195">
    <property type="entry name" value="Q_MOTIF"/>
    <property type="match status" value="1"/>
</dbReference>
<dbReference type="Gene3D" id="3.40.50.300">
    <property type="entry name" value="P-loop containing nucleotide triphosphate hydrolases"/>
    <property type="match status" value="1"/>
</dbReference>
<feature type="short sequence motif" description="Q motif" evidence="5">
    <location>
        <begin position="55"/>
        <end position="83"/>
    </location>
</feature>
<dbReference type="InterPro" id="IPR011545">
    <property type="entry name" value="DEAD/DEAH_box_helicase_dom"/>
</dbReference>
<keyword evidence="1 6" id="KW-0547">Nucleotide-binding</keyword>
<evidence type="ECO:0000256" key="3">
    <source>
        <dbReference type="ARBA" id="ARBA00022806"/>
    </source>
</evidence>
<evidence type="ECO:0000313" key="10">
    <source>
        <dbReference type="WBParaSite" id="L893_g7165.t1"/>
    </source>
</evidence>
<organism evidence="9 10">
    <name type="scientific">Steinernema glaseri</name>
    <dbReference type="NCBI Taxonomy" id="37863"/>
    <lineage>
        <taxon>Eukaryota</taxon>
        <taxon>Metazoa</taxon>
        <taxon>Ecdysozoa</taxon>
        <taxon>Nematoda</taxon>
        <taxon>Chromadorea</taxon>
        <taxon>Rhabditida</taxon>
        <taxon>Tylenchina</taxon>
        <taxon>Panagrolaimomorpha</taxon>
        <taxon>Strongyloidoidea</taxon>
        <taxon>Steinernematidae</taxon>
        <taxon>Steinernema</taxon>
    </lineage>
</organism>
<evidence type="ECO:0000259" key="8">
    <source>
        <dbReference type="PROSITE" id="PS51195"/>
    </source>
</evidence>
<evidence type="ECO:0000259" key="7">
    <source>
        <dbReference type="PROSITE" id="PS51192"/>
    </source>
</evidence>
<dbReference type="GO" id="GO:0003723">
    <property type="term" value="F:RNA binding"/>
    <property type="evidence" value="ECO:0007669"/>
    <property type="project" value="UniProtKB-UniRule"/>
</dbReference>
<comment type="function">
    <text evidence="6">RNA helicase.</text>
</comment>
<evidence type="ECO:0000256" key="1">
    <source>
        <dbReference type="ARBA" id="ARBA00022741"/>
    </source>
</evidence>
<evidence type="ECO:0000256" key="4">
    <source>
        <dbReference type="ARBA" id="ARBA00022840"/>
    </source>
</evidence>
<dbReference type="GO" id="GO:0003724">
    <property type="term" value="F:RNA helicase activity"/>
    <property type="evidence" value="ECO:0007669"/>
    <property type="project" value="UniProtKB-EC"/>
</dbReference>
<dbReference type="GO" id="GO:0005524">
    <property type="term" value="F:ATP binding"/>
    <property type="evidence" value="ECO:0007669"/>
    <property type="project" value="UniProtKB-UniRule"/>
</dbReference>
<name>A0A1I8AM04_9BILA</name>
<dbReference type="InterPro" id="IPR014014">
    <property type="entry name" value="RNA_helicase_DEAD_Q_motif"/>
</dbReference>
<feature type="domain" description="Helicase ATP-binding" evidence="7">
    <location>
        <begin position="88"/>
        <end position="225"/>
    </location>
</feature>
<comment type="catalytic activity">
    <reaction evidence="6">
        <text>ATP + H2O = ADP + phosphate + H(+)</text>
        <dbReference type="Rhea" id="RHEA:13065"/>
        <dbReference type="ChEBI" id="CHEBI:15377"/>
        <dbReference type="ChEBI" id="CHEBI:15378"/>
        <dbReference type="ChEBI" id="CHEBI:30616"/>
        <dbReference type="ChEBI" id="CHEBI:43474"/>
        <dbReference type="ChEBI" id="CHEBI:456216"/>
        <dbReference type="EC" id="3.6.4.13"/>
    </reaction>
</comment>
<dbReference type="AlphaFoldDB" id="A0A1I8AM04"/>
<evidence type="ECO:0000256" key="2">
    <source>
        <dbReference type="ARBA" id="ARBA00022801"/>
    </source>
</evidence>
<keyword evidence="4 6" id="KW-0067">ATP-binding</keyword>
<sequence>MSFTGPPPSAAQNELPVDSKVNQFLNKQLTDISQDMEYNIKSSRIDPQGPLYSGKTFTSLRLKPELLKALGELGFIQPSKIQEMILPVLLMAPPQNVIAQAQSGTGKTVAFVLAMLSRVDPTKPWPQCICLAPTFELALQIGDVIRELGKHVLGLTWKYAIKGAQLQHGTKITEHIIIGTPGKTYDWIIKFKALDPSKIVAFVLDEADQMISMQGIMEQSIRLHQ</sequence>
<accession>A0A1I8AM04</accession>
<dbReference type="SMART" id="SM00487">
    <property type="entry name" value="DEXDc"/>
    <property type="match status" value="1"/>
</dbReference>
<dbReference type="PROSITE" id="PS51192">
    <property type="entry name" value="HELICASE_ATP_BIND_1"/>
    <property type="match status" value="1"/>
</dbReference>
<reference evidence="10" key="1">
    <citation type="submission" date="2016-11" db="UniProtKB">
        <authorList>
            <consortium name="WormBaseParasite"/>
        </authorList>
    </citation>
    <scope>IDENTIFICATION</scope>
</reference>